<gene>
    <name evidence="2" type="ORF">Q5P01_000776</name>
</gene>
<feature type="compositionally biased region" description="Pro residues" evidence="1">
    <location>
        <begin position="182"/>
        <end position="191"/>
    </location>
</feature>
<feature type="region of interest" description="Disordered" evidence="1">
    <location>
        <begin position="79"/>
        <end position="100"/>
    </location>
</feature>
<evidence type="ECO:0000313" key="3">
    <source>
        <dbReference type="Proteomes" id="UP001187415"/>
    </source>
</evidence>
<organism evidence="2 3">
    <name type="scientific">Channa striata</name>
    <name type="common">Snakehead murrel</name>
    <name type="synonym">Ophicephalus striatus</name>
    <dbReference type="NCBI Taxonomy" id="64152"/>
    <lineage>
        <taxon>Eukaryota</taxon>
        <taxon>Metazoa</taxon>
        <taxon>Chordata</taxon>
        <taxon>Craniata</taxon>
        <taxon>Vertebrata</taxon>
        <taxon>Euteleostomi</taxon>
        <taxon>Actinopterygii</taxon>
        <taxon>Neopterygii</taxon>
        <taxon>Teleostei</taxon>
        <taxon>Neoteleostei</taxon>
        <taxon>Acanthomorphata</taxon>
        <taxon>Anabantaria</taxon>
        <taxon>Anabantiformes</taxon>
        <taxon>Channoidei</taxon>
        <taxon>Channidae</taxon>
        <taxon>Channa</taxon>
    </lineage>
</organism>
<sequence length="204" mass="21938">MQSGPNAMNSRSATGAAVALADSESFSSMAETEGLALLYLRPQLLCMYAFHVVQRSGCPVPPGARSRVSVHEQGELAESTRHLHHGHGSPSQSALGLAPKPPNARSTLGCFIDTPVRISPSVKRRERTAGTRCSRRARPVHHFWEQIDLGHQAAEPHGTPWAHLAQYGTPVTEQRPYVDAAPRPPPPPARIPPLGLAASRHLGV</sequence>
<accession>A0AA88LIT5</accession>
<protein>
    <submittedName>
        <fullName evidence="2">Uncharacterized protein</fullName>
    </submittedName>
</protein>
<keyword evidence="3" id="KW-1185">Reference proteome</keyword>
<name>A0AA88LIT5_CHASR</name>
<evidence type="ECO:0000313" key="2">
    <source>
        <dbReference type="EMBL" id="KAK2813534.1"/>
    </source>
</evidence>
<dbReference type="Proteomes" id="UP001187415">
    <property type="component" value="Unassembled WGS sequence"/>
</dbReference>
<reference evidence="2" key="1">
    <citation type="submission" date="2023-07" db="EMBL/GenBank/DDBJ databases">
        <title>Chromosome-level Genome Assembly of Striped Snakehead (Channa striata).</title>
        <authorList>
            <person name="Liu H."/>
        </authorList>
    </citation>
    <scope>NUCLEOTIDE SEQUENCE</scope>
    <source>
        <strain evidence="2">Gz</strain>
        <tissue evidence="2">Muscle</tissue>
    </source>
</reference>
<dbReference type="AlphaFoldDB" id="A0AA88LIT5"/>
<comment type="caution">
    <text evidence="2">The sequence shown here is derived from an EMBL/GenBank/DDBJ whole genome shotgun (WGS) entry which is preliminary data.</text>
</comment>
<evidence type="ECO:0000256" key="1">
    <source>
        <dbReference type="SAM" id="MobiDB-lite"/>
    </source>
</evidence>
<dbReference type="EMBL" id="JAUPFM010000088">
    <property type="protein sequence ID" value="KAK2813534.1"/>
    <property type="molecule type" value="Genomic_DNA"/>
</dbReference>
<proteinExistence type="predicted"/>
<feature type="region of interest" description="Disordered" evidence="1">
    <location>
        <begin position="179"/>
        <end position="204"/>
    </location>
</feature>